<comment type="caution">
    <text evidence="5">The sequence shown here is derived from an EMBL/GenBank/DDBJ whole genome shotgun (WGS) entry which is preliminary data.</text>
</comment>
<feature type="transmembrane region" description="Helical" evidence="2">
    <location>
        <begin position="381"/>
        <end position="400"/>
    </location>
</feature>
<feature type="transmembrane region" description="Helical" evidence="2">
    <location>
        <begin position="497"/>
        <end position="514"/>
    </location>
</feature>
<dbReference type="InterPro" id="IPR056336">
    <property type="entry name" value="YVC1_C"/>
</dbReference>
<protein>
    <submittedName>
        <fullName evidence="5">Calcium channel yvc1</fullName>
    </submittedName>
</protein>
<dbReference type="InterPro" id="IPR056337">
    <property type="entry name" value="LHD_YVC1"/>
</dbReference>
<keyword evidence="2" id="KW-0472">Membrane</keyword>
<accession>A0AAN8I7Q3</accession>
<feature type="domain" description="YVC1 N-terminal linker helical" evidence="3">
    <location>
        <begin position="44"/>
        <end position="223"/>
    </location>
</feature>
<keyword evidence="1" id="KW-0175">Coiled coil</keyword>
<feature type="transmembrane region" description="Helical" evidence="2">
    <location>
        <begin position="290"/>
        <end position="316"/>
    </location>
</feature>
<dbReference type="Proteomes" id="UP001316803">
    <property type="component" value="Unassembled WGS sequence"/>
</dbReference>
<dbReference type="AlphaFoldDB" id="A0AAN8I7Q3"/>
<proteinExistence type="predicted"/>
<keyword evidence="2" id="KW-1133">Transmembrane helix</keyword>
<organism evidence="5 6">
    <name type="scientific">Knufia fluminis</name>
    <dbReference type="NCBI Taxonomy" id="191047"/>
    <lineage>
        <taxon>Eukaryota</taxon>
        <taxon>Fungi</taxon>
        <taxon>Dikarya</taxon>
        <taxon>Ascomycota</taxon>
        <taxon>Pezizomycotina</taxon>
        <taxon>Eurotiomycetes</taxon>
        <taxon>Chaetothyriomycetidae</taxon>
        <taxon>Chaetothyriales</taxon>
        <taxon>Trichomeriaceae</taxon>
        <taxon>Knufia</taxon>
    </lineage>
</organism>
<keyword evidence="6" id="KW-1185">Reference proteome</keyword>
<reference evidence="5 6" key="1">
    <citation type="submission" date="2022-12" db="EMBL/GenBank/DDBJ databases">
        <title>Genomic features and morphological characterization of a novel Knufia sp. strain isolated from spacecraft assembly facility.</title>
        <authorList>
            <person name="Teixeira M."/>
            <person name="Chander A.M."/>
            <person name="Stajich J.E."/>
            <person name="Venkateswaran K."/>
        </authorList>
    </citation>
    <scope>NUCLEOTIDE SEQUENCE [LARGE SCALE GENOMIC DNA]</scope>
    <source>
        <strain evidence="5 6">FJI-L2-BK-P2</strain>
    </source>
</reference>
<dbReference type="EMBL" id="JAKLMC020000001">
    <property type="protein sequence ID" value="KAK5958427.1"/>
    <property type="molecule type" value="Genomic_DNA"/>
</dbReference>
<dbReference type="PANTHER" id="PTHR35859:SF1">
    <property type="entry name" value="NONSELECTIVE CATION CHANNEL PROTEIN"/>
    <property type="match status" value="1"/>
</dbReference>
<dbReference type="Pfam" id="PF23317">
    <property type="entry name" value="YVC1_C"/>
    <property type="match status" value="1"/>
</dbReference>
<feature type="coiled-coil region" evidence="1">
    <location>
        <begin position="597"/>
        <end position="624"/>
    </location>
</feature>
<evidence type="ECO:0000259" key="4">
    <source>
        <dbReference type="Pfam" id="PF23317"/>
    </source>
</evidence>
<keyword evidence="2" id="KW-0812">Transmembrane</keyword>
<sequence length="632" mass="73344">MVKWGQLFGANNERSRHRWAEEARRLLPSHGSDLPPSAIPAKEVTKVALRLKYQIEQVIPIELDESKITKANSAVITNQVVMTAKEAGGEEYKSCVVYCLLVVKRWFMKQSALELWDSDLHDVRAVACEIIAKRLIEAEEDQDYLMRKVLLERYSIWRNGEETEPANVIERAVDMHALTVIGSSGYQKTVKYLWHGWIVQDDRDAGHFVEYKHRGSTDYWIHFDADRMRTPLYQNGVQIFMSILYLVLYTECVNTVNEDGDLDIVEAIVYIMTLGFIADEFSKFWKVGRYYFGFWNAFNGTLYILLTTSFVIRMFALAHSDDSHDNPNQGHGLQRSELNKLGYHFFAFSAPMFWMRLLLYLDVFRFFGAMLVVLKVMMRESLIFFALLIVVCVGFLQAFVGLNQAEGNDSISNFIFEAMIKAVLTSPEFEGFDDYAHPFGLILYYIFSFVVMVILLNILIALYNSAYEDITENAIDEYMALFAQKTMRFVRAPDENVFIAPFNLIEIFGLVLPFEWWLPDDKYERLNHYVMSVLYSPLLLVTALYETHEAKRVRFNRKRGDEDDDTVEEWEQMDGEVDFETEGWTKTVERTRPNVEVDGDIIEIRKLQEEVRDLKDLVKRMGSVEPNSQADG</sequence>
<dbReference type="PANTHER" id="PTHR35859">
    <property type="entry name" value="NONSELECTIVE CATION CHANNEL PROTEIN"/>
    <property type="match status" value="1"/>
</dbReference>
<evidence type="ECO:0000313" key="5">
    <source>
        <dbReference type="EMBL" id="KAK5958427.1"/>
    </source>
</evidence>
<name>A0AAN8I7Q3_9EURO</name>
<feature type="domain" description="Calcium channel YVC1-like C-terminal transmembrane" evidence="4">
    <location>
        <begin position="256"/>
        <end position="547"/>
    </location>
</feature>
<feature type="transmembrane region" description="Helical" evidence="2">
    <location>
        <begin position="526"/>
        <end position="545"/>
    </location>
</feature>
<evidence type="ECO:0000256" key="2">
    <source>
        <dbReference type="SAM" id="Phobius"/>
    </source>
</evidence>
<dbReference type="InterPro" id="IPR052971">
    <property type="entry name" value="TRP_calcium_channel"/>
</dbReference>
<feature type="transmembrane region" description="Helical" evidence="2">
    <location>
        <begin position="353"/>
        <end position="374"/>
    </location>
</feature>
<evidence type="ECO:0000256" key="1">
    <source>
        <dbReference type="SAM" id="Coils"/>
    </source>
</evidence>
<evidence type="ECO:0000313" key="6">
    <source>
        <dbReference type="Proteomes" id="UP001316803"/>
    </source>
</evidence>
<dbReference type="Pfam" id="PF23190">
    <property type="entry name" value="LHD_TRPY1"/>
    <property type="match status" value="1"/>
</dbReference>
<feature type="transmembrane region" description="Helical" evidence="2">
    <location>
        <begin position="442"/>
        <end position="463"/>
    </location>
</feature>
<evidence type="ECO:0000259" key="3">
    <source>
        <dbReference type="Pfam" id="PF23190"/>
    </source>
</evidence>
<gene>
    <name evidence="5" type="primary">YVC1</name>
    <name evidence="5" type="ORF">OHC33_000270</name>
</gene>